<evidence type="ECO:0000256" key="4">
    <source>
        <dbReference type="ARBA" id="ARBA00022527"/>
    </source>
</evidence>
<comment type="catalytic activity">
    <reaction evidence="13">
        <text>L-threonyl-[protein] + ATP = O-phospho-L-threonyl-[protein] + ADP + H(+)</text>
        <dbReference type="Rhea" id="RHEA:46608"/>
        <dbReference type="Rhea" id="RHEA-COMP:11060"/>
        <dbReference type="Rhea" id="RHEA-COMP:11605"/>
        <dbReference type="ChEBI" id="CHEBI:15378"/>
        <dbReference type="ChEBI" id="CHEBI:30013"/>
        <dbReference type="ChEBI" id="CHEBI:30616"/>
        <dbReference type="ChEBI" id="CHEBI:61977"/>
        <dbReference type="ChEBI" id="CHEBI:456216"/>
        <dbReference type="EC" id="2.7.11.1"/>
    </reaction>
</comment>
<proteinExistence type="inferred from homology"/>
<evidence type="ECO:0000256" key="16">
    <source>
        <dbReference type="RuleBase" id="RU000304"/>
    </source>
</evidence>
<evidence type="ECO:0000256" key="5">
    <source>
        <dbReference type="ARBA" id="ARBA00022679"/>
    </source>
</evidence>
<evidence type="ECO:0000256" key="8">
    <source>
        <dbReference type="ARBA" id="ARBA00022741"/>
    </source>
</evidence>
<dbReference type="SUPFAM" id="SSF56112">
    <property type="entry name" value="Protein kinase-like (PK-like)"/>
    <property type="match status" value="1"/>
</dbReference>
<reference evidence="19" key="1">
    <citation type="submission" date="2021-02" db="EMBL/GenBank/DDBJ databases">
        <authorList>
            <person name="Dougan E. K."/>
            <person name="Rhodes N."/>
            <person name="Thang M."/>
            <person name="Chan C."/>
        </authorList>
    </citation>
    <scope>NUCLEOTIDE SEQUENCE</scope>
</reference>
<evidence type="ECO:0000256" key="13">
    <source>
        <dbReference type="ARBA" id="ARBA00047899"/>
    </source>
</evidence>
<dbReference type="GO" id="GO:0004674">
    <property type="term" value="F:protein serine/threonine kinase activity"/>
    <property type="evidence" value="ECO:0007669"/>
    <property type="project" value="UniProtKB-KW"/>
</dbReference>
<keyword evidence="7" id="KW-0677">Repeat</keyword>
<evidence type="ECO:0000256" key="6">
    <source>
        <dbReference type="ARBA" id="ARBA00022723"/>
    </source>
</evidence>
<dbReference type="GO" id="GO:0005524">
    <property type="term" value="F:ATP binding"/>
    <property type="evidence" value="ECO:0007669"/>
    <property type="project" value="UniProtKB-UniRule"/>
</dbReference>
<evidence type="ECO:0000256" key="15">
    <source>
        <dbReference type="PROSITE-ProRule" id="PRU10141"/>
    </source>
</evidence>
<evidence type="ECO:0000256" key="17">
    <source>
        <dbReference type="SAM" id="MobiDB-lite"/>
    </source>
</evidence>
<dbReference type="GO" id="GO:0046872">
    <property type="term" value="F:metal ion binding"/>
    <property type="evidence" value="ECO:0007669"/>
    <property type="project" value="UniProtKB-KW"/>
</dbReference>
<evidence type="ECO:0000256" key="3">
    <source>
        <dbReference type="ARBA" id="ARBA00012513"/>
    </source>
</evidence>
<dbReference type="PANTHER" id="PTHR24349">
    <property type="entry name" value="SERINE/THREONINE-PROTEIN KINASE"/>
    <property type="match status" value="1"/>
</dbReference>
<evidence type="ECO:0000259" key="18">
    <source>
        <dbReference type="PROSITE" id="PS50011"/>
    </source>
</evidence>
<evidence type="ECO:0000256" key="10">
    <source>
        <dbReference type="ARBA" id="ARBA00022837"/>
    </source>
</evidence>
<accession>A0A813L9E1</accession>
<gene>
    <name evidence="19" type="ORF">PGLA2088_LOCUS42378</name>
</gene>
<dbReference type="InterPro" id="IPR000719">
    <property type="entry name" value="Prot_kinase_dom"/>
</dbReference>
<comment type="subunit">
    <text evidence="2">Monomer.</text>
</comment>
<evidence type="ECO:0000256" key="1">
    <source>
        <dbReference type="ARBA" id="ARBA00001946"/>
    </source>
</evidence>
<dbReference type="InterPro" id="IPR050205">
    <property type="entry name" value="CDPK_Ser/Thr_kinases"/>
</dbReference>
<dbReference type="FunFam" id="3.30.200.20:FF:000315">
    <property type="entry name" value="Calcium-dependent protein kinase 3"/>
    <property type="match status" value="1"/>
</dbReference>
<evidence type="ECO:0000313" key="20">
    <source>
        <dbReference type="Proteomes" id="UP000626109"/>
    </source>
</evidence>
<dbReference type="Pfam" id="PF00069">
    <property type="entry name" value="Pkinase"/>
    <property type="match status" value="1"/>
</dbReference>
<dbReference type="InterPro" id="IPR008271">
    <property type="entry name" value="Ser/Thr_kinase_AS"/>
</dbReference>
<protein>
    <recommendedName>
        <fullName evidence="3">non-specific serine/threonine protein kinase</fullName>
        <ecNumber evidence="3">2.7.11.1</ecNumber>
    </recommendedName>
</protein>
<evidence type="ECO:0000256" key="14">
    <source>
        <dbReference type="ARBA" id="ARBA00048679"/>
    </source>
</evidence>
<feature type="binding site" evidence="15">
    <location>
        <position position="135"/>
    </location>
    <ligand>
        <name>ATP</name>
        <dbReference type="ChEBI" id="CHEBI:30616"/>
    </ligand>
</feature>
<evidence type="ECO:0000256" key="9">
    <source>
        <dbReference type="ARBA" id="ARBA00022777"/>
    </source>
</evidence>
<sequence length="315" mass="34255">AFMGKSGSKCSNEDYSSSSDDGGSEDERSETSEASDASSLEGGDNPGGKAALCTRFDIWRSRVFGFDFQNASELKARPSAGPTMKAMIADNSGKNVDAYFHIDRKSVLGTGGFATVCLATTKTTGRKLAVKCILKAKIPDKARLADEIKTMLALDHPNIIKLFQTFEDSKQIYLVMELCAGGELFDVIVAQDKVSESDAAIIMQQMFRAVNYMHEAGVCHRDIKPENFLFTQKGVPIKSNTLKIVDFGIAAVFEARKASFTSRLGTPFYVAPEVLARGARYNEKADLWSCGVILYVLLSGQLPFKGHDDPATLAK</sequence>
<dbReference type="PROSITE" id="PS50011">
    <property type="entry name" value="PROTEIN_KINASE_DOM"/>
    <property type="match status" value="1"/>
</dbReference>
<evidence type="ECO:0000313" key="19">
    <source>
        <dbReference type="EMBL" id="CAE8722193.1"/>
    </source>
</evidence>
<name>A0A813L9E1_POLGL</name>
<dbReference type="PROSITE" id="PS00107">
    <property type="entry name" value="PROTEIN_KINASE_ATP"/>
    <property type="match status" value="1"/>
</dbReference>
<keyword evidence="10" id="KW-0106">Calcium</keyword>
<comment type="catalytic activity">
    <reaction evidence="14">
        <text>L-seryl-[protein] + ATP = O-phospho-L-seryl-[protein] + ADP + H(+)</text>
        <dbReference type="Rhea" id="RHEA:17989"/>
        <dbReference type="Rhea" id="RHEA-COMP:9863"/>
        <dbReference type="Rhea" id="RHEA-COMP:11604"/>
        <dbReference type="ChEBI" id="CHEBI:15378"/>
        <dbReference type="ChEBI" id="CHEBI:29999"/>
        <dbReference type="ChEBI" id="CHEBI:30616"/>
        <dbReference type="ChEBI" id="CHEBI:83421"/>
        <dbReference type="ChEBI" id="CHEBI:456216"/>
        <dbReference type="EC" id="2.7.11.1"/>
    </reaction>
</comment>
<comment type="caution">
    <text evidence="19">The sequence shown here is derived from an EMBL/GenBank/DDBJ whole genome shotgun (WGS) entry which is preliminary data.</text>
</comment>
<organism evidence="19 20">
    <name type="scientific">Polarella glacialis</name>
    <name type="common">Dinoflagellate</name>
    <dbReference type="NCBI Taxonomy" id="89957"/>
    <lineage>
        <taxon>Eukaryota</taxon>
        <taxon>Sar</taxon>
        <taxon>Alveolata</taxon>
        <taxon>Dinophyceae</taxon>
        <taxon>Suessiales</taxon>
        <taxon>Suessiaceae</taxon>
        <taxon>Polarella</taxon>
    </lineage>
</organism>
<keyword evidence="5" id="KW-0808">Transferase</keyword>
<dbReference type="InterPro" id="IPR011009">
    <property type="entry name" value="Kinase-like_dom_sf"/>
</dbReference>
<dbReference type="PROSITE" id="PS00108">
    <property type="entry name" value="PROTEIN_KINASE_ST"/>
    <property type="match status" value="1"/>
</dbReference>
<dbReference type="Proteomes" id="UP000626109">
    <property type="component" value="Unassembled WGS sequence"/>
</dbReference>
<evidence type="ECO:0000256" key="7">
    <source>
        <dbReference type="ARBA" id="ARBA00022737"/>
    </source>
</evidence>
<feature type="region of interest" description="Disordered" evidence="17">
    <location>
        <begin position="1"/>
        <end position="46"/>
    </location>
</feature>
<dbReference type="SMART" id="SM00220">
    <property type="entry name" value="S_TKc"/>
    <property type="match status" value="1"/>
</dbReference>
<keyword evidence="9" id="KW-0418">Kinase</keyword>
<evidence type="ECO:0000256" key="2">
    <source>
        <dbReference type="ARBA" id="ARBA00011245"/>
    </source>
</evidence>
<dbReference type="CDD" id="cd05117">
    <property type="entry name" value="STKc_CAMK"/>
    <property type="match status" value="1"/>
</dbReference>
<dbReference type="EC" id="2.7.11.1" evidence="3"/>
<comment type="similarity">
    <text evidence="12">Belongs to the protein kinase superfamily. Ser/Thr protein kinase family. CDPK subfamily.</text>
</comment>
<dbReference type="EMBL" id="CAJNNW010034278">
    <property type="protein sequence ID" value="CAE8722193.1"/>
    <property type="molecule type" value="Genomic_DNA"/>
</dbReference>
<dbReference type="InterPro" id="IPR017441">
    <property type="entry name" value="Protein_kinase_ATP_BS"/>
</dbReference>
<dbReference type="Gene3D" id="1.10.510.10">
    <property type="entry name" value="Transferase(Phosphotransferase) domain 1"/>
    <property type="match status" value="1"/>
</dbReference>
<evidence type="ECO:0000256" key="12">
    <source>
        <dbReference type="ARBA" id="ARBA00024334"/>
    </source>
</evidence>
<evidence type="ECO:0000256" key="11">
    <source>
        <dbReference type="ARBA" id="ARBA00022840"/>
    </source>
</evidence>
<dbReference type="AlphaFoldDB" id="A0A813L9E1"/>
<keyword evidence="11 15" id="KW-0067">ATP-binding</keyword>
<keyword evidence="8 15" id="KW-0547">Nucleotide-binding</keyword>
<keyword evidence="6" id="KW-0479">Metal-binding</keyword>
<feature type="domain" description="Protein kinase" evidence="18">
    <location>
        <begin position="102"/>
        <end position="315"/>
    </location>
</feature>
<feature type="non-terminal residue" evidence="19">
    <location>
        <position position="315"/>
    </location>
</feature>
<dbReference type="FunFam" id="1.10.510.10:FF:000571">
    <property type="entry name" value="Maternal embryonic leucine zipper kinase"/>
    <property type="match status" value="1"/>
</dbReference>
<feature type="compositionally biased region" description="Low complexity" evidence="17">
    <location>
        <begin position="8"/>
        <end position="21"/>
    </location>
</feature>
<feature type="non-terminal residue" evidence="19">
    <location>
        <position position="1"/>
    </location>
</feature>
<comment type="cofactor">
    <cofactor evidence="1">
        <name>Mg(2+)</name>
        <dbReference type="ChEBI" id="CHEBI:18420"/>
    </cofactor>
</comment>
<keyword evidence="4 16" id="KW-0723">Serine/threonine-protein kinase</keyword>